<evidence type="ECO:0000256" key="1">
    <source>
        <dbReference type="SAM" id="MobiDB-lite"/>
    </source>
</evidence>
<dbReference type="InterPro" id="IPR018330">
    <property type="entry name" value="RecT_fam"/>
</dbReference>
<protein>
    <submittedName>
        <fullName evidence="2">Recombinase RecT</fullName>
    </submittedName>
</protein>
<name>A0ABS7D7K8_9BACL</name>
<keyword evidence="3" id="KW-1185">Reference proteome</keyword>
<accession>A0ABS7D7K8</accession>
<gene>
    <name evidence="2" type="ORF">K0T92_14330</name>
</gene>
<dbReference type="EMBL" id="JAHZIJ010000009">
    <property type="protein sequence ID" value="MBW7475919.1"/>
    <property type="molecule type" value="Genomic_DNA"/>
</dbReference>
<organism evidence="2 3">
    <name type="scientific">Paenibacillus oenotherae</name>
    <dbReference type="NCBI Taxonomy" id="1435645"/>
    <lineage>
        <taxon>Bacteria</taxon>
        <taxon>Bacillati</taxon>
        <taxon>Bacillota</taxon>
        <taxon>Bacilli</taxon>
        <taxon>Bacillales</taxon>
        <taxon>Paenibacillaceae</taxon>
        <taxon>Paenibacillus</taxon>
    </lineage>
</organism>
<dbReference type="RefSeq" id="WP_219873159.1">
    <property type="nucleotide sequence ID" value="NZ_JAHZIJ010000009.1"/>
</dbReference>
<evidence type="ECO:0000313" key="3">
    <source>
        <dbReference type="Proteomes" id="UP000812277"/>
    </source>
</evidence>
<sequence>MATDIQVLAALEDLLEAKHDALPSGFNAVRFVQNCKAYLPDVRGVDRIDADDIAQQLFKGAILGLDFNAKECHVITEGAGARFQTDYKGEMKLVKKHSVRPLIDIYAKNVREGDGFEEAVVEGRPVINFNPLPFNNSAIVGSFAIAQYNDGGMVYESMSAEEIEGVRTNYGKNPGSDTWDKSKGEMYKRTVLRRLCKTIEIDFDAEQRLAFEAGGEFDFGRQPRPKQQSPLNVESEVEPNATDQE</sequence>
<dbReference type="Pfam" id="PF03837">
    <property type="entry name" value="RecT"/>
    <property type="match status" value="1"/>
</dbReference>
<evidence type="ECO:0000313" key="2">
    <source>
        <dbReference type="EMBL" id="MBW7475919.1"/>
    </source>
</evidence>
<comment type="caution">
    <text evidence="2">The sequence shown here is derived from an EMBL/GenBank/DDBJ whole genome shotgun (WGS) entry which is preliminary data.</text>
</comment>
<dbReference type="Proteomes" id="UP000812277">
    <property type="component" value="Unassembled WGS sequence"/>
</dbReference>
<feature type="region of interest" description="Disordered" evidence="1">
    <location>
        <begin position="215"/>
        <end position="245"/>
    </location>
</feature>
<proteinExistence type="predicted"/>
<reference evidence="2 3" key="1">
    <citation type="submission" date="2021-07" db="EMBL/GenBank/DDBJ databases">
        <title>Paenibacillus radiodurans sp. nov., isolated from the southeastern edge of Tengger Desert.</title>
        <authorList>
            <person name="Zhang G."/>
        </authorList>
    </citation>
    <scope>NUCLEOTIDE SEQUENCE [LARGE SCALE GENOMIC DNA]</scope>
    <source>
        <strain evidence="2 3">DT7-4</strain>
    </source>
</reference>